<dbReference type="SMART" id="SM00640">
    <property type="entry name" value="Glyco_32"/>
    <property type="match status" value="1"/>
</dbReference>
<dbReference type="GO" id="GO:0005985">
    <property type="term" value="P:sucrose metabolic process"/>
    <property type="evidence" value="ECO:0007669"/>
    <property type="project" value="UniProtKB-UniPathway"/>
</dbReference>
<keyword evidence="2 4" id="KW-0378">Hydrolase</keyword>
<dbReference type="InterPro" id="IPR018053">
    <property type="entry name" value="Glyco_hydro_32_AS"/>
</dbReference>
<dbReference type="UniPathway" id="UPA00238"/>
<dbReference type="InterPro" id="IPR013320">
    <property type="entry name" value="ConA-like_dom_sf"/>
</dbReference>
<dbReference type="Pfam" id="PF08244">
    <property type="entry name" value="Glyco_hydro_32C"/>
    <property type="match status" value="1"/>
</dbReference>
<evidence type="ECO:0000313" key="8">
    <source>
        <dbReference type="EMBL" id="SEQ50372.1"/>
    </source>
</evidence>
<dbReference type="PANTHER" id="PTHR43101:SF1">
    <property type="entry name" value="BETA-FRUCTOSIDASE"/>
    <property type="match status" value="1"/>
</dbReference>
<dbReference type="SUPFAM" id="SSF75005">
    <property type="entry name" value="Arabinanase/levansucrase/invertase"/>
    <property type="match status" value="1"/>
</dbReference>
<name>A0A1H9GJT4_9GAMM</name>
<dbReference type="InterPro" id="IPR051214">
    <property type="entry name" value="GH32_Enzymes"/>
</dbReference>
<dbReference type="InterPro" id="IPR013189">
    <property type="entry name" value="Glyco_hydro_32_C"/>
</dbReference>
<dbReference type="Proteomes" id="UP000242515">
    <property type="component" value="Unassembled WGS sequence"/>
</dbReference>
<evidence type="ECO:0000256" key="2">
    <source>
        <dbReference type="ARBA" id="ARBA00022801"/>
    </source>
</evidence>
<sequence length="479" mass="54373">MNTLEQGQQALDARYPLRRNQYYPQFHLAPRAGWMNDPNGLVYFNGRYHAFYQHHPFSVEWGPMHWGHATSDDMVQWHHQPIALAPDSEADRDGCFSGSAVVDNGQLALIYTGHRWLGEVGDDSQICEVQCLATSQDGITFTKQGVILQPPAGIMHFRDPKVWHEAGSWWMVIGARDTQQRGQVLLYRGDSLTAWTFDRVLAQADAGEGYMWECPDFFALGRHHYLLCSPQGIAAQGDRFMNLFQSGIITGHWSAGGDFTDQQAFKELDHGHDFYAPQSVVAADGRRIIMAWMDMWESPMPTKAEGWCGCFTLPRELTEEKGLLRQRPIRELQNLRGEGSYWPPQLLIEEKLLQESVEAAEVSLHWDLQRVSATAFGLKIGQGLTLSYQVAERRLSLTRDYSTEGLVDSRRVEISDATAMQWQIYIDRSSIEVFINDGEAVLSSRIYPTEGDRQLKLFSQGGDVAVDTLHYWPLRSAIE</sequence>
<dbReference type="Gene3D" id="2.60.120.560">
    <property type="entry name" value="Exo-inulinase, domain 1"/>
    <property type="match status" value="1"/>
</dbReference>
<organism evidence="8 9">
    <name type="scientific">Rosenbergiella nectarea</name>
    <dbReference type="NCBI Taxonomy" id="988801"/>
    <lineage>
        <taxon>Bacteria</taxon>
        <taxon>Pseudomonadati</taxon>
        <taxon>Pseudomonadota</taxon>
        <taxon>Gammaproteobacteria</taxon>
        <taxon>Enterobacterales</taxon>
        <taxon>Erwiniaceae</taxon>
        <taxon>Rosenbergiella</taxon>
    </lineage>
</organism>
<evidence type="ECO:0000256" key="3">
    <source>
        <dbReference type="ARBA" id="ARBA00023295"/>
    </source>
</evidence>
<keyword evidence="5" id="KW-0119">Carbohydrate metabolism</keyword>
<evidence type="ECO:0000256" key="4">
    <source>
        <dbReference type="RuleBase" id="RU362110"/>
    </source>
</evidence>
<dbReference type="STRING" id="988801.SAMN05216522_103245"/>
<evidence type="ECO:0000256" key="1">
    <source>
        <dbReference type="ARBA" id="ARBA00009902"/>
    </source>
</evidence>
<dbReference type="PROSITE" id="PS00609">
    <property type="entry name" value="GLYCOSYL_HYDROL_F32"/>
    <property type="match status" value="1"/>
</dbReference>
<gene>
    <name evidence="8" type="ORF">SAMN05216522_103245</name>
</gene>
<dbReference type="NCBIfam" id="TIGR01322">
    <property type="entry name" value="scrB_fam"/>
    <property type="match status" value="1"/>
</dbReference>
<evidence type="ECO:0000259" key="6">
    <source>
        <dbReference type="Pfam" id="PF00251"/>
    </source>
</evidence>
<reference evidence="9" key="1">
    <citation type="submission" date="2016-10" db="EMBL/GenBank/DDBJ databases">
        <authorList>
            <person name="Varghese N."/>
            <person name="Submissions S."/>
        </authorList>
    </citation>
    <scope>NUCLEOTIDE SEQUENCE [LARGE SCALE GENOMIC DNA]</scope>
    <source>
        <strain evidence="9">8N4</strain>
    </source>
</reference>
<feature type="domain" description="Glycosyl hydrolase family 32 N-terminal" evidence="6">
    <location>
        <begin position="27"/>
        <end position="328"/>
    </location>
</feature>
<comment type="catalytic activity">
    <reaction evidence="4">
        <text>Hydrolysis of terminal non-reducing beta-D-fructofuranoside residues in beta-D-fructofuranosides.</text>
        <dbReference type="EC" id="3.2.1.26"/>
    </reaction>
</comment>
<keyword evidence="3 4" id="KW-0326">Glycosidase</keyword>
<dbReference type="GO" id="GO:0005737">
    <property type="term" value="C:cytoplasm"/>
    <property type="evidence" value="ECO:0007669"/>
    <property type="project" value="UniProtKB-SubCell"/>
</dbReference>
<dbReference type="InterPro" id="IPR013148">
    <property type="entry name" value="Glyco_hydro_32_N"/>
</dbReference>
<dbReference type="InterPro" id="IPR023296">
    <property type="entry name" value="Glyco_hydro_beta-prop_sf"/>
</dbReference>
<evidence type="ECO:0000256" key="5">
    <source>
        <dbReference type="RuleBase" id="RU365015"/>
    </source>
</evidence>
<dbReference type="InterPro" id="IPR006232">
    <property type="entry name" value="Suc6P_hydrolase"/>
</dbReference>
<comment type="similarity">
    <text evidence="1 4">Belongs to the glycosyl hydrolase 32 family.</text>
</comment>
<protein>
    <recommendedName>
        <fullName evidence="4">Sucrose-6-phosphate hydrolase</fullName>
        <ecNumber evidence="4">3.2.1.26</ecNumber>
    </recommendedName>
    <alternativeName>
        <fullName evidence="5">Invertase</fullName>
    </alternativeName>
</protein>
<dbReference type="Gene3D" id="2.115.10.20">
    <property type="entry name" value="Glycosyl hydrolase domain, family 43"/>
    <property type="match status" value="1"/>
</dbReference>
<accession>A0A1H9GJT4</accession>
<comment type="function">
    <text evidence="5">Enables the bacterium to metabolize sucrose as a sole carbon source.</text>
</comment>
<dbReference type="OrthoDB" id="9801455at2"/>
<dbReference type="SUPFAM" id="SSF49899">
    <property type="entry name" value="Concanavalin A-like lectins/glucanases"/>
    <property type="match status" value="1"/>
</dbReference>
<dbReference type="EMBL" id="FOGC01000003">
    <property type="protein sequence ID" value="SEQ50372.1"/>
    <property type="molecule type" value="Genomic_DNA"/>
</dbReference>
<dbReference type="PANTHER" id="PTHR43101">
    <property type="entry name" value="BETA-FRUCTOSIDASE"/>
    <property type="match status" value="1"/>
</dbReference>
<keyword evidence="9" id="KW-1185">Reference proteome</keyword>
<evidence type="ECO:0000259" key="7">
    <source>
        <dbReference type="Pfam" id="PF08244"/>
    </source>
</evidence>
<dbReference type="GO" id="GO:0004564">
    <property type="term" value="F:beta-fructofuranosidase activity"/>
    <property type="evidence" value="ECO:0007669"/>
    <property type="project" value="UniProtKB-EC"/>
</dbReference>
<evidence type="ECO:0000313" key="9">
    <source>
        <dbReference type="Proteomes" id="UP000242515"/>
    </source>
</evidence>
<dbReference type="RefSeq" id="WP_092674065.1">
    <property type="nucleotide sequence ID" value="NZ_FOGC01000003.1"/>
</dbReference>
<dbReference type="InterPro" id="IPR001362">
    <property type="entry name" value="Glyco_hydro_32"/>
</dbReference>
<comment type="subcellular location">
    <subcellularLocation>
        <location evidence="5">Cytoplasm</location>
    </subcellularLocation>
</comment>
<keyword evidence="5" id="KW-0963">Cytoplasm</keyword>
<comment type="pathway">
    <text evidence="5">Glycan biosynthesis; sucrose metabolism.</text>
</comment>
<dbReference type="CDD" id="cd08996">
    <property type="entry name" value="GH32_FFase"/>
    <property type="match status" value="1"/>
</dbReference>
<dbReference type="Pfam" id="PF00251">
    <property type="entry name" value="Glyco_hydro_32N"/>
    <property type="match status" value="1"/>
</dbReference>
<feature type="domain" description="Glycosyl hydrolase family 32 C-terminal" evidence="7">
    <location>
        <begin position="354"/>
        <end position="473"/>
    </location>
</feature>
<dbReference type="AlphaFoldDB" id="A0A1H9GJT4"/>
<dbReference type="EC" id="3.2.1.26" evidence="4"/>
<proteinExistence type="inferred from homology"/>